<dbReference type="GO" id="GO:0006801">
    <property type="term" value="P:superoxide metabolic process"/>
    <property type="evidence" value="ECO:0007669"/>
    <property type="project" value="InterPro"/>
</dbReference>
<dbReference type="Gene3D" id="2.60.40.200">
    <property type="entry name" value="Superoxide dismutase, copper/zinc binding domain"/>
    <property type="match status" value="1"/>
</dbReference>
<dbReference type="EMBL" id="JACGCM010000938">
    <property type="protein sequence ID" value="KAF6164291.1"/>
    <property type="molecule type" value="Genomic_DNA"/>
</dbReference>
<reference evidence="2 3" key="1">
    <citation type="journal article" date="2020" name="IScience">
        <title>Genome Sequencing of the Endangered Kingdonia uniflora (Circaeasteraceae, Ranunculales) Reveals Potential Mechanisms of Evolutionary Specialization.</title>
        <authorList>
            <person name="Sun Y."/>
            <person name="Deng T."/>
            <person name="Zhang A."/>
            <person name="Moore M.J."/>
            <person name="Landis J.B."/>
            <person name="Lin N."/>
            <person name="Zhang H."/>
            <person name="Zhang X."/>
            <person name="Huang J."/>
            <person name="Zhang X."/>
            <person name="Sun H."/>
            <person name="Wang H."/>
        </authorList>
    </citation>
    <scope>NUCLEOTIDE SEQUENCE [LARGE SCALE GENOMIC DNA]</scope>
    <source>
        <strain evidence="2">TB1705</strain>
        <tissue evidence="2">Leaf</tissue>
    </source>
</reference>
<feature type="non-terminal residue" evidence="2">
    <location>
        <position position="1"/>
    </location>
</feature>
<keyword evidence="3" id="KW-1185">Reference proteome</keyword>
<evidence type="ECO:0000313" key="2">
    <source>
        <dbReference type="EMBL" id="KAF6164291.1"/>
    </source>
</evidence>
<dbReference type="InterPro" id="IPR036423">
    <property type="entry name" value="SOD-like_Cu/Zn_dom_sf"/>
</dbReference>
<organism evidence="2 3">
    <name type="scientific">Kingdonia uniflora</name>
    <dbReference type="NCBI Taxonomy" id="39325"/>
    <lineage>
        <taxon>Eukaryota</taxon>
        <taxon>Viridiplantae</taxon>
        <taxon>Streptophyta</taxon>
        <taxon>Embryophyta</taxon>
        <taxon>Tracheophyta</taxon>
        <taxon>Spermatophyta</taxon>
        <taxon>Magnoliopsida</taxon>
        <taxon>Ranunculales</taxon>
        <taxon>Circaeasteraceae</taxon>
        <taxon>Kingdonia</taxon>
    </lineage>
</organism>
<dbReference type="SUPFAM" id="SSF49329">
    <property type="entry name" value="Cu,Zn superoxide dismutase-like"/>
    <property type="match status" value="1"/>
</dbReference>
<dbReference type="AlphaFoldDB" id="A0A7J7NAM5"/>
<comment type="caution">
    <text evidence="2">The sequence shown here is derived from an EMBL/GenBank/DDBJ whole genome shotgun (WGS) entry which is preliminary data.</text>
</comment>
<accession>A0A7J7NAM5</accession>
<name>A0A7J7NAM5_9MAGN</name>
<sequence>RDCNSSSSKKIDNEEKDTMNLTEEIPLNGSNAVIGRALVHELQDDLGKGGHELSLSTGNDGG</sequence>
<evidence type="ECO:0000256" key="1">
    <source>
        <dbReference type="SAM" id="MobiDB-lite"/>
    </source>
</evidence>
<proteinExistence type="predicted"/>
<dbReference type="Proteomes" id="UP000541444">
    <property type="component" value="Unassembled WGS sequence"/>
</dbReference>
<feature type="region of interest" description="Disordered" evidence="1">
    <location>
        <begin position="1"/>
        <end position="21"/>
    </location>
</feature>
<dbReference type="OrthoDB" id="2015551at2759"/>
<gene>
    <name evidence="2" type="ORF">GIB67_010261</name>
</gene>
<dbReference type="GO" id="GO:0046872">
    <property type="term" value="F:metal ion binding"/>
    <property type="evidence" value="ECO:0007669"/>
    <property type="project" value="InterPro"/>
</dbReference>
<evidence type="ECO:0000313" key="3">
    <source>
        <dbReference type="Proteomes" id="UP000541444"/>
    </source>
</evidence>
<protein>
    <submittedName>
        <fullName evidence="2">Uncharacterized protein</fullName>
    </submittedName>
</protein>
<feature type="compositionally biased region" description="Basic and acidic residues" evidence="1">
    <location>
        <begin position="1"/>
        <end position="18"/>
    </location>
</feature>